<dbReference type="OrthoDB" id="2950080at2759"/>
<name>A0A9P5YMD1_9AGAR</name>
<protein>
    <submittedName>
        <fullName evidence="1">Uncharacterized protein</fullName>
    </submittedName>
</protein>
<proteinExistence type="predicted"/>
<comment type="caution">
    <text evidence="1">The sequence shown here is derived from an EMBL/GenBank/DDBJ whole genome shotgun (WGS) entry which is preliminary data.</text>
</comment>
<sequence length="232" mass="26059">MFNRWLSRSRQYPLSIRLTEDPRGVEIKNSSFLNVLIPHAYRLQNMELMLPEAWIPILLQIAKQATQLKSLNTSANQFKAFATIPQLRDVSVVGYHVPNLTFPWAQIQRLDAGWDSMDNCFKVLQVCPRLRSCTLLVKDNSSLTLLASEMQHTTLDVIAETGEVLDEFLELLTLPALRSFSVGIKSKESSVFSLLPLIARSGCKLDSLFLFGVTPSSDVAECLHAAPDLRNL</sequence>
<dbReference type="EMBL" id="MU155723">
    <property type="protein sequence ID" value="KAF9471255.1"/>
    <property type="molecule type" value="Genomic_DNA"/>
</dbReference>
<reference evidence="1" key="1">
    <citation type="submission" date="2020-11" db="EMBL/GenBank/DDBJ databases">
        <authorList>
            <consortium name="DOE Joint Genome Institute"/>
            <person name="Ahrendt S."/>
            <person name="Riley R."/>
            <person name="Andreopoulos W."/>
            <person name="Labutti K."/>
            <person name="Pangilinan J."/>
            <person name="Ruiz-Duenas F.J."/>
            <person name="Barrasa J.M."/>
            <person name="Sanchez-Garcia M."/>
            <person name="Camarero S."/>
            <person name="Miyauchi S."/>
            <person name="Serrano A."/>
            <person name="Linde D."/>
            <person name="Babiker R."/>
            <person name="Drula E."/>
            <person name="Ayuso-Fernandez I."/>
            <person name="Pacheco R."/>
            <person name="Padilla G."/>
            <person name="Ferreira P."/>
            <person name="Barriuso J."/>
            <person name="Kellner H."/>
            <person name="Castanera R."/>
            <person name="Alfaro M."/>
            <person name="Ramirez L."/>
            <person name="Pisabarro A.G."/>
            <person name="Kuo A."/>
            <person name="Tritt A."/>
            <person name="Lipzen A."/>
            <person name="He G."/>
            <person name="Yan M."/>
            <person name="Ng V."/>
            <person name="Cullen D."/>
            <person name="Martin F."/>
            <person name="Rosso M.-N."/>
            <person name="Henrissat B."/>
            <person name="Hibbett D."/>
            <person name="Martinez A.T."/>
            <person name="Grigoriev I.V."/>
        </authorList>
    </citation>
    <scope>NUCLEOTIDE SEQUENCE</scope>
    <source>
        <strain evidence="1">CIRM-BRFM 674</strain>
    </source>
</reference>
<accession>A0A9P5YMD1</accession>
<gene>
    <name evidence="1" type="ORF">BDN70DRAFT_977459</name>
</gene>
<dbReference type="AlphaFoldDB" id="A0A9P5YMD1"/>
<evidence type="ECO:0000313" key="1">
    <source>
        <dbReference type="EMBL" id="KAF9471255.1"/>
    </source>
</evidence>
<evidence type="ECO:0000313" key="2">
    <source>
        <dbReference type="Proteomes" id="UP000807469"/>
    </source>
</evidence>
<keyword evidence="2" id="KW-1185">Reference proteome</keyword>
<organism evidence="1 2">
    <name type="scientific">Pholiota conissans</name>
    <dbReference type="NCBI Taxonomy" id="109636"/>
    <lineage>
        <taxon>Eukaryota</taxon>
        <taxon>Fungi</taxon>
        <taxon>Dikarya</taxon>
        <taxon>Basidiomycota</taxon>
        <taxon>Agaricomycotina</taxon>
        <taxon>Agaricomycetes</taxon>
        <taxon>Agaricomycetidae</taxon>
        <taxon>Agaricales</taxon>
        <taxon>Agaricineae</taxon>
        <taxon>Strophariaceae</taxon>
        <taxon>Pholiota</taxon>
    </lineage>
</organism>
<dbReference type="Proteomes" id="UP000807469">
    <property type="component" value="Unassembled WGS sequence"/>
</dbReference>
<feature type="non-terminal residue" evidence="1">
    <location>
        <position position="232"/>
    </location>
</feature>